<sequence length="293" mass="33992">MPQLKRQRTKTLTVKDNGRSADYVTPNFIYGCLGGCRDSYCYVMRYNHDKVFINENTEQILGRIDAHAGKLAWPKAPNQTDPTYYTYDIGCSTDIGLHWKHYDWEQVFTFFRDHPTAKATFATKYVNPKMLDFDPLGKVRIRFSLMPQNMSDLVEPKTSKIADRIAAIPHFIAAGYDVHVNFSPIIFCEGWLDDYRTLFEQLDAAITDPAHRAMVQAEAIMVTHNPWQHQRNLAAGMTESEALLWRPDIQEHKRSGYGSSAVRYRRDFKAQLCEEWLAVHDEVVPWNTVRYLF</sequence>
<dbReference type="EMBL" id="JACIFF010000006">
    <property type="protein sequence ID" value="MBB4079778.1"/>
    <property type="molecule type" value="Genomic_DNA"/>
</dbReference>
<protein>
    <submittedName>
        <fullName evidence="1">Spore photoproduct lyase</fullName>
        <ecNumber evidence="1">4.1.99.14</ecNumber>
    </submittedName>
</protein>
<dbReference type="GO" id="GO:1904047">
    <property type="term" value="F:S-adenosyl-L-methionine binding"/>
    <property type="evidence" value="ECO:0007669"/>
    <property type="project" value="TreeGrafter"/>
</dbReference>
<organism evidence="1 2">
    <name type="scientific">Neolewinella aquimaris</name>
    <dbReference type="NCBI Taxonomy" id="1835722"/>
    <lineage>
        <taxon>Bacteria</taxon>
        <taxon>Pseudomonadati</taxon>
        <taxon>Bacteroidota</taxon>
        <taxon>Saprospiria</taxon>
        <taxon>Saprospirales</taxon>
        <taxon>Lewinellaceae</taxon>
        <taxon>Neolewinella</taxon>
    </lineage>
</organism>
<dbReference type="PANTHER" id="PTHR37822">
    <property type="entry name" value="SPORE PHOTOPRODUCT LYASE-RELATED"/>
    <property type="match status" value="1"/>
</dbReference>
<dbReference type="EC" id="4.1.99.14" evidence="1"/>
<dbReference type="Gene3D" id="3.80.30.30">
    <property type="match status" value="1"/>
</dbReference>
<gene>
    <name evidence="1" type="ORF">GGR28_002405</name>
</gene>
<keyword evidence="1" id="KW-0456">Lyase</keyword>
<dbReference type="Pfam" id="PF20903">
    <property type="entry name" value="SPL"/>
    <property type="match status" value="1"/>
</dbReference>
<dbReference type="GO" id="GO:0051539">
    <property type="term" value="F:4 iron, 4 sulfur cluster binding"/>
    <property type="evidence" value="ECO:0007669"/>
    <property type="project" value="TreeGrafter"/>
</dbReference>
<evidence type="ECO:0000313" key="1">
    <source>
        <dbReference type="EMBL" id="MBB4079778.1"/>
    </source>
</evidence>
<dbReference type="RefSeq" id="WP_183496024.1">
    <property type="nucleotide sequence ID" value="NZ_JACIFF010000006.1"/>
</dbReference>
<name>A0A840ECS1_9BACT</name>
<dbReference type="PANTHER" id="PTHR37822:SF2">
    <property type="entry name" value="SPORE PHOTOPRODUCT LYASE"/>
    <property type="match status" value="1"/>
</dbReference>
<comment type="caution">
    <text evidence="1">The sequence shown here is derived from an EMBL/GenBank/DDBJ whole genome shotgun (WGS) entry which is preliminary data.</text>
</comment>
<dbReference type="InterPro" id="IPR049539">
    <property type="entry name" value="SPL"/>
</dbReference>
<accession>A0A840ECS1</accession>
<dbReference type="GO" id="GO:0042601">
    <property type="term" value="C:endospore-forming forespore"/>
    <property type="evidence" value="ECO:0007669"/>
    <property type="project" value="TreeGrafter"/>
</dbReference>
<proteinExistence type="predicted"/>
<reference evidence="1 2" key="1">
    <citation type="submission" date="2020-08" db="EMBL/GenBank/DDBJ databases">
        <title>Genomic Encyclopedia of Type Strains, Phase IV (KMG-IV): sequencing the most valuable type-strain genomes for metagenomic binning, comparative biology and taxonomic classification.</title>
        <authorList>
            <person name="Goeker M."/>
        </authorList>
    </citation>
    <scope>NUCLEOTIDE SEQUENCE [LARGE SCALE GENOMIC DNA]</scope>
    <source>
        <strain evidence="1 2">DSM 105137</strain>
    </source>
</reference>
<keyword evidence="2" id="KW-1185">Reference proteome</keyword>
<evidence type="ECO:0000313" key="2">
    <source>
        <dbReference type="Proteomes" id="UP000576209"/>
    </source>
</evidence>
<dbReference type="AlphaFoldDB" id="A0A840ECS1"/>
<dbReference type="GO" id="GO:0003913">
    <property type="term" value="F:DNA photolyase activity"/>
    <property type="evidence" value="ECO:0007669"/>
    <property type="project" value="TreeGrafter"/>
</dbReference>
<dbReference type="Proteomes" id="UP000576209">
    <property type="component" value="Unassembled WGS sequence"/>
</dbReference>